<dbReference type="OrthoDB" id="672819at2759"/>
<proteinExistence type="predicted"/>
<evidence type="ECO:0000313" key="4">
    <source>
        <dbReference type="Proteomes" id="UP000729402"/>
    </source>
</evidence>
<keyword evidence="2" id="KW-1133">Transmembrane helix</keyword>
<reference evidence="3" key="2">
    <citation type="submission" date="2021-02" db="EMBL/GenBank/DDBJ databases">
        <authorList>
            <person name="Kimball J.A."/>
            <person name="Haas M.W."/>
            <person name="Macchietto M."/>
            <person name="Kono T."/>
            <person name="Duquette J."/>
            <person name="Shao M."/>
        </authorList>
    </citation>
    <scope>NUCLEOTIDE SEQUENCE</scope>
    <source>
        <tissue evidence="3">Fresh leaf tissue</tissue>
    </source>
</reference>
<feature type="compositionally biased region" description="Low complexity" evidence="1">
    <location>
        <begin position="1"/>
        <end position="21"/>
    </location>
</feature>
<gene>
    <name evidence="3" type="ORF">GUJ93_ZPchr0005g16146</name>
</gene>
<dbReference type="PANTHER" id="PTHR33782:SF3">
    <property type="entry name" value="OS05G0516700 PROTEIN"/>
    <property type="match status" value="1"/>
</dbReference>
<keyword evidence="2" id="KW-0812">Transmembrane</keyword>
<dbReference type="Proteomes" id="UP000729402">
    <property type="component" value="Unassembled WGS sequence"/>
</dbReference>
<evidence type="ECO:0000256" key="1">
    <source>
        <dbReference type="SAM" id="MobiDB-lite"/>
    </source>
</evidence>
<dbReference type="EMBL" id="JAAALK010000284">
    <property type="protein sequence ID" value="KAG8068007.1"/>
    <property type="molecule type" value="Genomic_DNA"/>
</dbReference>
<dbReference type="PANTHER" id="PTHR33782">
    <property type="entry name" value="OS01G0121600 PROTEIN"/>
    <property type="match status" value="1"/>
</dbReference>
<sequence>MSMAAPARAVGAAPRAGRGHALLSSTTPHAVATAARLAGRAGGRRAVVVVVSRASGDGEGEPADSPWGGRLVDEDMATLRQRIRQAREEEEYGGGGGGGIDAYGGGGGIDAYGGGGGIDAYGGDIDAYGGGAGIDAYGGGASLPAEWTELERRHHGSYIAGVHISVGLLQAVLMSVRPGLGAGLLVLLLLSVPASVLLASAQLVRAVHAIASVVFYGNR</sequence>
<feature type="transmembrane region" description="Helical" evidence="2">
    <location>
        <begin position="182"/>
        <end position="201"/>
    </location>
</feature>
<evidence type="ECO:0000313" key="3">
    <source>
        <dbReference type="EMBL" id="KAG8068007.1"/>
    </source>
</evidence>
<name>A0A8J5SGA9_ZIZPA</name>
<organism evidence="3 4">
    <name type="scientific">Zizania palustris</name>
    <name type="common">Northern wild rice</name>
    <dbReference type="NCBI Taxonomy" id="103762"/>
    <lineage>
        <taxon>Eukaryota</taxon>
        <taxon>Viridiplantae</taxon>
        <taxon>Streptophyta</taxon>
        <taxon>Embryophyta</taxon>
        <taxon>Tracheophyta</taxon>
        <taxon>Spermatophyta</taxon>
        <taxon>Magnoliopsida</taxon>
        <taxon>Liliopsida</taxon>
        <taxon>Poales</taxon>
        <taxon>Poaceae</taxon>
        <taxon>BOP clade</taxon>
        <taxon>Oryzoideae</taxon>
        <taxon>Oryzeae</taxon>
        <taxon>Zizaniinae</taxon>
        <taxon>Zizania</taxon>
    </lineage>
</organism>
<keyword evidence="4" id="KW-1185">Reference proteome</keyword>
<reference evidence="3" key="1">
    <citation type="journal article" date="2021" name="bioRxiv">
        <title>Whole Genome Assembly and Annotation of Northern Wild Rice, Zizania palustris L., Supports a Whole Genome Duplication in the Zizania Genus.</title>
        <authorList>
            <person name="Haas M."/>
            <person name="Kono T."/>
            <person name="Macchietto M."/>
            <person name="Millas R."/>
            <person name="McGilp L."/>
            <person name="Shao M."/>
            <person name="Duquette J."/>
            <person name="Hirsch C.N."/>
            <person name="Kimball J."/>
        </authorList>
    </citation>
    <scope>NUCLEOTIDE SEQUENCE</scope>
    <source>
        <tissue evidence="3">Fresh leaf tissue</tissue>
    </source>
</reference>
<comment type="caution">
    <text evidence="3">The sequence shown here is derived from an EMBL/GenBank/DDBJ whole genome shotgun (WGS) entry which is preliminary data.</text>
</comment>
<feature type="region of interest" description="Disordered" evidence="1">
    <location>
        <begin position="1"/>
        <end position="27"/>
    </location>
</feature>
<evidence type="ECO:0000256" key="2">
    <source>
        <dbReference type="SAM" id="Phobius"/>
    </source>
</evidence>
<keyword evidence="2" id="KW-0472">Membrane</keyword>
<protein>
    <submittedName>
        <fullName evidence="3">Uncharacterized protein</fullName>
    </submittedName>
</protein>
<accession>A0A8J5SGA9</accession>
<dbReference type="AlphaFoldDB" id="A0A8J5SGA9"/>